<gene>
    <name evidence="5" type="ordered locus">Reut_B4713</name>
</gene>
<dbReference type="GO" id="GO:0003700">
    <property type="term" value="F:DNA-binding transcription factor activity"/>
    <property type="evidence" value="ECO:0007669"/>
    <property type="project" value="InterPro"/>
</dbReference>
<dbReference type="HOGENOM" id="CLU_047522_1_2_4"/>
<dbReference type="GO" id="GO:0000976">
    <property type="term" value="F:transcription cis-regulatory region binding"/>
    <property type="evidence" value="ECO:0007669"/>
    <property type="project" value="TreeGrafter"/>
</dbReference>
<proteinExistence type="predicted"/>
<evidence type="ECO:0000256" key="1">
    <source>
        <dbReference type="ARBA" id="ARBA00023015"/>
    </source>
</evidence>
<dbReference type="Pfam" id="PF12625">
    <property type="entry name" value="Arabinose_bd"/>
    <property type="match status" value="1"/>
</dbReference>
<keyword evidence="3" id="KW-0804">Transcription</keyword>
<reference evidence="5" key="1">
    <citation type="submission" date="2005-08" db="EMBL/GenBank/DDBJ databases">
        <title>Complete sequence of chromosome 2 of Ralstonia eutropha JMP134.</title>
        <authorList>
            <person name="Copeland A."/>
            <person name="Lucas S."/>
            <person name="Lapidus A."/>
            <person name="Barry K."/>
            <person name="Detter J.C."/>
            <person name="Glavina T."/>
            <person name="Hammon N."/>
            <person name="Israni S."/>
            <person name="Pitluck S."/>
            <person name="Goltsman E."/>
            <person name="Martinez M."/>
            <person name="Schmutz J."/>
            <person name="Larimer F."/>
            <person name="Land M."/>
            <person name="Lykidis A."/>
            <person name="Richardson P."/>
        </authorList>
    </citation>
    <scope>NUCLEOTIDE SEQUENCE [LARGE SCALE GENOMIC DNA]</scope>
    <source>
        <strain evidence="5">JMP134</strain>
    </source>
</reference>
<organism evidence="5">
    <name type="scientific">Cupriavidus pinatubonensis (strain JMP 134 / LMG 1197)</name>
    <name type="common">Cupriavidus necator (strain JMP 134)</name>
    <dbReference type="NCBI Taxonomy" id="264198"/>
    <lineage>
        <taxon>Bacteria</taxon>
        <taxon>Pseudomonadati</taxon>
        <taxon>Pseudomonadota</taxon>
        <taxon>Betaproteobacteria</taxon>
        <taxon>Burkholderiales</taxon>
        <taxon>Burkholderiaceae</taxon>
        <taxon>Cupriavidus</taxon>
    </lineage>
</organism>
<dbReference type="EMBL" id="CP000091">
    <property type="protein sequence ID" value="AAZ64061.1"/>
    <property type="molecule type" value="Genomic_DNA"/>
</dbReference>
<dbReference type="SUPFAM" id="SSF46689">
    <property type="entry name" value="Homeodomain-like"/>
    <property type="match status" value="1"/>
</dbReference>
<dbReference type="eggNOG" id="COG2207">
    <property type="taxonomic scope" value="Bacteria"/>
</dbReference>
<dbReference type="SMART" id="SM00342">
    <property type="entry name" value="HTH_ARAC"/>
    <property type="match status" value="1"/>
</dbReference>
<accession>Q46S23</accession>
<evidence type="ECO:0000256" key="3">
    <source>
        <dbReference type="ARBA" id="ARBA00023163"/>
    </source>
</evidence>
<dbReference type="PROSITE" id="PS01124">
    <property type="entry name" value="HTH_ARAC_FAMILY_2"/>
    <property type="match status" value="1"/>
</dbReference>
<dbReference type="AlphaFoldDB" id="Q46S23"/>
<dbReference type="InterPro" id="IPR009057">
    <property type="entry name" value="Homeodomain-like_sf"/>
</dbReference>
<sequence length="345" mass="38108">MAYQLRSAALTNYVEVARAVGLDPYQQLRAARISRSVLLDPDIRIPAQAVSRLLESSANAAGIQDFGLRMAETRQLSNLGPLAFAMRQEPTLRRALESMARYLRLQNEAIAMRIEEAEGLVMLRQEALTGVAGSLRQSTDLVVGVLYRVLALVLGPKWRPRSICFSHAAPGSTAMYLRLFGMPVLFNQEFDGIICVASDLEVPLPSYDPTMARQVQQYLDTMLAQSDATISDKVRRLVLALLPSGACTIERVAQHMGVDVRTVQRRLANYDETFSAIVTATRVDLATRYLENRERPLSEVATLLGFGSLSAFSRWFGGHFGCSVSKWRAKGFAKAVKKEGAGRSH</sequence>
<feature type="domain" description="HTH araC/xylS-type" evidence="4">
    <location>
        <begin position="232"/>
        <end position="330"/>
    </location>
</feature>
<dbReference type="STRING" id="264198.Reut_B4713"/>
<dbReference type="PANTHER" id="PTHR47894:SF4">
    <property type="entry name" value="HTH-TYPE TRANSCRIPTIONAL REGULATOR GADX"/>
    <property type="match status" value="1"/>
</dbReference>
<dbReference type="InterPro" id="IPR032687">
    <property type="entry name" value="AraC-type_N"/>
</dbReference>
<dbReference type="GO" id="GO:0005829">
    <property type="term" value="C:cytosol"/>
    <property type="evidence" value="ECO:0007669"/>
    <property type="project" value="TreeGrafter"/>
</dbReference>
<keyword evidence="2" id="KW-0238">DNA-binding</keyword>
<dbReference type="InterPro" id="IPR018060">
    <property type="entry name" value="HTH_AraC"/>
</dbReference>
<evidence type="ECO:0000259" key="4">
    <source>
        <dbReference type="PROSITE" id="PS01124"/>
    </source>
</evidence>
<dbReference type="PANTHER" id="PTHR47894">
    <property type="entry name" value="HTH-TYPE TRANSCRIPTIONAL REGULATOR GADX"/>
    <property type="match status" value="1"/>
</dbReference>
<dbReference type="Gene3D" id="1.10.10.60">
    <property type="entry name" value="Homeodomain-like"/>
    <property type="match status" value="1"/>
</dbReference>
<evidence type="ECO:0000256" key="2">
    <source>
        <dbReference type="ARBA" id="ARBA00023125"/>
    </source>
</evidence>
<dbReference type="KEGG" id="reu:Reut_B4713"/>
<name>Q46S23_CUPPJ</name>
<protein>
    <submittedName>
        <fullName evidence="5">Transcriptional regulator, AraC family</fullName>
    </submittedName>
</protein>
<dbReference type="DNASU" id="3613951"/>
<keyword evidence="1" id="KW-0805">Transcription regulation</keyword>
<evidence type="ECO:0000313" key="5">
    <source>
        <dbReference type="EMBL" id="AAZ64061.1"/>
    </source>
</evidence>
<dbReference type="Pfam" id="PF12833">
    <property type="entry name" value="HTH_18"/>
    <property type="match status" value="1"/>
</dbReference>
<dbReference type="OrthoDB" id="6506763at2"/>